<feature type="domain" description="Nitroreductase" evidence="9">
    <location>
        <begin position="10"/>
        <end position="161"/>
    </location>
</feature>
<keyword evidence="3 7" id="KW-0288">FMN</keyword>
<name>W7R3N5_9ALTE</name>
<dbReference type="NCBIfam" id="NF008088">
    <property type="entry name" value="PRK10828.1"/>
    <property type="match status" value="1"/>
</dbReference>
<feature type="binding site" evidence="8">
    <location>
        <position position="39"/>
    </location>
    <ligand>
        <name>FMN</name>
        <dbReference type="ChEBI" id="CHEBI:58210"/>
        <note>ligand shared between dimeric partners</note>
    </ligand>
</feature>
<keyword evidence="5 7" id="KW-0560">Oxidoreductase</keyword>
<evidence type="ECO:0000259" key="9">
    <source>
        <dbReference type="Pfam" id="PF00881"/>
    </source>
</evidence>
<dbReference type="SUPFAM" id="SSF55469">
    <property type="entry name" value="FMN-dependent nitroreductase-like"/>
    <property type="match status" value="1"/>
</dbReference>
<dbReference type="PANTHER" id="PTHR43821:SF1">
    <property type="entry name" value="NAD(P)H NITROREDUCTASE YDJA-RELATED"/>
    <property type="match status" value="1"/>
</dbReference>
<sequence>MNAIDLLLNRVSYNKLLYPAPQGEQLNNILQAGCNVPDHGGLMPWRFILFKDESLTDLGEIFAEAAEQNQATDEQIAKAKNMPLRAPLIIAVIAKITPEHKIPESEQLITAGCSVHAMQMAAVAQGFQGIWRTGAYAYHPYVQQQLKLGDNEQIVGYLYLGTPDGEVPKKQRPNPAQFVQYW</sequence>
<dbReference type="OrthoDB" id="9804207at2"/>
<keyword evidence="2 7" id="KW-0285">Flavoprotein</keyword>
<organism evidence="10 11">
    <name type="scientific">Catenovulum agarivorans DS-2</name>
    <dbReference type="NCBI Taxonomy" id="1328313"/>
    <lineage>
        <taxon>Bacteria</taxon>
        <taxon>Pseudomonadati</taxon>
        <taxon>Pseudomonadota</taxon>
        <taxon>Gammaproteobacteria</taxon>
        <taxon>Alteromonadales</taxon>
        <taxon>Alteromonadaceae</taxon>
        <taxon>Catenovulum</taxon>
    </lineage>
</organism>
<evidence type="ECO:0000256" key="7">
    <source>
        <dbReference type="PIRNR" id="PIRNR000232"/>
    </source>
</evidence>
<dbReference type="InterPro" id="IPR029479">
    <property type="entry name" value="Nitroreductase"/>
</dbReference>
<evidence type="ECO:0000256" key="6">
    <source>
        <dbReference type="ARBA" id="ARBA00023027"/>
    </source>
</evidence>
<gene>
    <name evidence="10" type="ORF">DS2_00900</name>
</gene>
<feature type="binding site" description="in other chain" evidence="8">
    <location>
        <begin position="10"/>
        <end position="12"/>
    </location>
    <ligand>
        <name>FMN</name>
        <dbReference type="ChEBI" id="CHEBI:58210"/>
        <note>ligand shared between dimeric partners</note>
    </ligand>
</feature>
<evidence type="ECO:0000256" key="1">
    <source>
        <dbReference type="ARBA" id="ARBA00007118"/>
    </source>
</evidence>
<dbReference type="InterPro" id="IPR000415">
    <property type="entry name" value="Nitroreductase-like"/>
</dbReference>
<feature type="binding site" description="in other chain" evidence="8">
    <location>
        <begin position="131"/>
        <end position="133"/>
    </location>
    <ligand>
        <name>FMN</name>
        <dbReference type="ChEBI" id="CHEBI:58210"/>
        <note>ligand shared between dimeric partners</note>
    </ligand>
</feature>
<comment type="cofactor">
    <cofactor evidence="8">
        <name>FMN</name>
        <dbReference type="ChEBI" id="CHEBI:58210"/>
    </cofactor>
    <text evidence="8">Binds 1 FMN per subunit.</text>
</comment>
<dbReference type="EC" id="1.-.-.-" evidence="7"/>
<dbReference type="eggNOG" id="COG0778">
    <property type="taxonomic scope" value="Bacteria"/>
</dbReference>
<evidence type="ECO:0000256" key="5">
    <source>
        <dbReference type="ARBA" id="ARBA00023002"/>
    </source>
</evidence>
<keyword evidence="11" id="KW-1185">Reference proteome</keyword>
<evidence type="ECO:0000256" key="3">
    <source>
        <dbReference type="ARBA" id="ARBA00022643"/>
    </source>
</evidence>
<evidence type="ECO:0000256" key="2">
    <source>
        <dbReference type="ARBA" id="ARBA00022630"/>
    </source>
</evidence>
<dbReference type="RefSeq" id="WP_035012692.1">
    <property type="nucleotide sequence ID" value="NZ_ARZY01000001.1"/>
</dbReference>
<keyword evidence="4 7" id="KW-0521">NADP</keyword>
<dbReference type="GO" id="GO:0016491">
    <property type="term" value="F:oxidoreductase activity"/>
    <property type="evidence" value="ECO:0007669"/>
    <property type="project" value="UniProtKB-UniRule"/>
</dbReference>
<evidence type="ECO:0000313" key="11">
    <source>
        <dbReference type="Proteomes" id="UP000019276"/>
    </source>
</evidence>
<accession>W7R3N5</accession>
<dbReference type="EMBL" id="ARZY01000001">
    <property type="protein sequence ID" value="EWH12235.1"/>
    <property type="molecule type" value="Genomic_DNA"/>
</dbReference>
<comment type="caution">
    <text evidence="10">The sequence shown here is derived from an EMBL/GenBank/DDBJ whole genome shotgun (WGS) entry which is preliminary data.</text>
</comment>
<dbReference type="InterPro" id="IPR026021">
    <property type="entry name" value="YdjA-like"/>
</dbReference>
<evidence type="ECO:0000256" key="8">
    <source>
        <dbReference type="PIRSR" id="PIRSR000232-1"/>
    </source>
</evidence>
<keyword evidence="6 7" id="KW-0520">NAD</keyword>
<dbReference type="Gene3D" id="3.40.109.10">
    <property type="entry name" value="NADH Oxidase"/>
    <property type="match status" value="1"/>
</dbReference>
<dbReference type="Proteomes" id="UP000019276">
    <property type="component" value="Unassembled WGS sequence"/>
</dbReference>
<comment type="similarity">
    <text evidence="1 7">Belongs to the nitroreductase family.</text>
</comment>
<protein>
    <recommendedName>
        <fullName evidence="7">Putative NAD(P)H nitroreductase</fullName>
        <ecNumber evidence="7">1.-.-.-</ecNumber>
    </recommendedName>
</protein>
<dbReference type="Pfam" id="PF00881">
    <property type="entry name" value="Nitroreductase"/>
    <property type="match status" value="1"/>
</dbReference>
<dbReference type="InterPro" id="IPR052530">
    <property type="entry name" value="NAD(P)H_nitroreductase"/>
</dbReference>
<proteinExistence type="inferred from homology"/>
<dbReference type="PIRSF" id="PIRSF000232">
    <property type="entry name" value="YdjA"/>
    <property type="match status" value="1"/>
</dbReference>
<dbReference type="PANTHER" id="PTHR43821">
    <property type="entry name" value="NAD(P)H NITROREDUCTASE YDJA-RELATED"/>
    <property type="match status" value="1"/>
</dbReference>
<dbReference type="AlphaFoldDB" id="W7R3N5"/>
<reference evidence="10 11" key="1">
    <citation type="journal article" date="2014" name="Genome Announc.">
        <title>Draft Genome Sequence of the Agar-Degrading Bacterium Catenovulum sp. Strain DS-2, Isolated from Intestines of Haliotis diversicolor.</title>
        <authorList>
            <person name="Shan D."/>
            <person name="Li X."/>
            <person name="Gu Z."/>
            <person name="Wei G."/>
            <person name="Gao Z."/>
            <person name="Shao Z."/>
        </authorList>
    </citation>
    <scope>NUCLEOTIDE SEQUENCE [LARGE SCALE GENOMIC DNA]</scope>
    <source>
        <strain evidence="10 11">DS-2</strain>
    </source>
</reference>
<evidence type="ECO:0000313" key="10">
    <source>
        <dbReference type="EMBL" id="EWH12235.1"/>
    </source>
</evidence>
<evidence type="ECO:0000256" key="4">
    <source>
        <dbReference type="ARBA" id="ARBA00022857"/>
    </source>
</evidence>
<dbReference type="STRING" id="1328313.DS2_00900"/>
<dbReference type="CDD" id="cd02135">
    <property type="entry name" value="YdjA-like"/>
    <property type="match status" value="1"/>
</dbReference>
<dbReference type="PATRIC" id="fig|1328313.3.peg.191"/>